<dbReference type="Pfam" id="PF01243">
    <property type="entry name" value="PNPOx_N"/>
    <property type="match status" value="1"/>
</dbReference>
<feature type="domain" description="Pyridoxine 5'-phosphate oxidase dimerisation C-terminal" evidence="8">
    <location>
        <begin position="167"/>
        <end position="207"/>
    </location>
</feature>
<evidence type="ECO:0000256" key="5">
    <source>
        <dbReference type="ARBA" id="ARBA00023002"/>
    </source>
</evidence>
<evidence type="ECO:0000256" key="1">
    <source>
        <dbReference type="ARBA" id="ARBA00001917"/>
    </source>
</evidence>
<dbReference type="GO" id="GO:0016491">
    <property type="term" value="F:oxidoreductase activity"/>
    <property type="evidence" value="ECO:0007669"/>
    <property type="project" value="UniProtKB-KW"/>
</dbReference>
<dbReference type="InterPro" id="IPR012349">
    <property type="entry name" value="Split_barrel_FMN-bd"/>
</dbReference>
<dbReference type="SUPFAM" id="SSF50475">
    <property type="entry name" value="FMN-binding split barrel"/>
    <property type="match status" value="1"/>
</dbReference>
<dbReference type="Gene3D" id="2.30.110.10">
    <property type="entry name" value="Electron Transport, Fmn-binding Protein, Chain A"/>
    <property type="match status" value="1"/>
</dbReference>
<dbReference type="NCBIfam" id="TIGR00558">
    <property type="entry name" value="pdxH"/>
    <property type="match status" value="1"/>
</dbReference>
<dbReference type="InterPro" id="IPR000659">
    <property type="entry name" value="Pyridox_Oxase"/>
</dbReference>
<dbReference type="EMBL" id="JAUCGR010000004">
    <property type="protein sequence ID" value="MDM7832531.1"/>
    <property type="molecule type" value="Genomic_DNA"/>
</dbReference>
<protein>
    <recommendedName>
        <fullName evidence="6">Pyridoxamine 5'-phosphate oxidase</fullName>
        <ecNumber evidence="6">1.4.3.5</ecNumber>
    </recommendedName>
</protein>
<dbReference type="InterPro" id="IPR011576">
    <property type="entry name" value="Pyridox_Oxase_N"/>
</dbReference>
<keyword evidence="4" id="KW-0288">FMN</keyword>
<evidence type="ECO:0000256" key="2">
    <source>
        <dbReference type="ARBA" id="ARBA00007301"/>
    </source>
</evidence>
<proteinExistence type="inferred from homology"/>
<evidence type="ECO:0000256" key="6">
    <source>
        <dbReference type="NCBIfam" id="TIGR00558"/>
    </source>
</evidence>
<dbReference type="NCBIfam" id="NF038138">
    <property type="entry name" value="phena_PhzG"/>
    <property type="match status" value="1"/>
</dbReference>
<evidence type="ECO:0000313" key="10">
    <source>
        <dbReference type="Proteomes" id="UP001321453"/>
    </source>
</evidence>
<reference evidence="9 10" key="1">
    <citation type="submission" date="2023-06" db="EMBL/GenBank/DDBJ databases">
        <title>Cellulomonas sp. MW9 Whole genome sequence.</title>
        <authorList>
            <person name="Park S."/>
        </authorList>
    </citation>
    <scope>NUCLEOTIDE SEQUENCE [LARGE SCALE GENOMIC DNA]</scope>
    <source>
        <strain evidence="9 10">MW9</strain>
    </source>
</reference>
<dbReference type="Pfam" id="PF10590">
    <property type="entry name" value="PNP_phzG_C"/>
    <property type="match status" value="1"/>
</dbReference>
<evidence type="ECO:0000256" key="3">
    <source>
        <dbReference type="ARBA" id="ARBA00022630"/>
    </source>
</evidence>
<dbReference type="EC" id="1.4.3.5" evidence="6"/>
<keyword evidence="3" id="KW-0285">Flavoprotein</keyword>
<dbReference type="Proteomes" id="UP001321453">
    <property type="component" value="Unassembled WGS sequence"/>
</dbReference>
<dbReference type="NCBIfam" id="NF004231">
    <property type="entry name" value="PRK05679.1"/>
    <property type="match status" value="1"/>
</dbReference>
<dbReference type="PANTHER" id="PTHR10851">
    <property type="entry name" value="PYRIDOXINE-5-PHOSPHATE OXIDASE"/>
    <property type="match status" value="1"/>
</dbReference>
<comment type="cofactor">
    <cofactor evidence="1">
        <name>FMN</name>
        <dbReference type="ChEBI" id="CHEBI:58210"/>
    </cofactor>
</comment>
<evidence type="ECO:0000313" key="9">
    <source>
        <dbReference type="EMBL" id="MDM7832531.1"/>
    </source>
</evidence>
<dbReference type="InterPro" id="IPR053451">
    <property type="entry name" value="Phenazine_biosynth_oxidase"/>
</dbReference>
<feature type="domain" description="Pyridoxamine 5'-phosphate oxidase N-terminal" evidence="7">
    <location>
        <begin position="38"/>
        <end position="153"/>
    </location>
</feature>
<dbReference type="InterPro" id="IPR019576">
    <property type="entry name" value="Pyridoxamine_oxidase_dimer_C"/>
</dbReference>
<keyword evidence="5 9" id="KW-0560">Oxidoreductase</keyword>
<name>A0ABT7SA78_9CELL</name>
<organism evidence="9 10">
    <name type="scientific">Cellulomonas edaphi</name>
    <dbReference type="NCBI Taxonomy" id="3053468"/>
    <lineage>
        <taxon>Bacteria</taxon>
        <taxon>Bacillati</taxon>
        <taxon>Actinomycetota</taxon>
        <taxon>Actinomycetes</taxon>
        <taxon>Micrococcales</taxon>
        <taxon>Cellulomonadaceae</taxon>
        <taxon>Cellulomonas</taxon>
    </lineage>
</organism>
<dbReference type="PIRSF" id="PIRSF000190">
    <property type="entry name" value="Pyd_amn-ph_oxd"/>
    <property type="match status" value="1"/>
</dbReference>
<dbReference type="RefSeq" id="WP_289448033.1">
    <property type="nucleotide sequence ID" value="NZ_JAUCGR010000004.1"/>
</dbReference>
<accession>A0ABT7SA78</accession>
<evidence type="ECO:0000256" key="4">
    <source>
        <dbReference type="ARBA" id="ARBA00022643"/>
    </source>
</evidence>
<gene>
    <name evidence="9" type="primary">phzG</name>
    <name evidence="9" type="ORF">QRT05_14410</name>
</gene>
<comment type="similarity">
    <text evidence="2">Belongs to the pyridoxamine 5'-phosphate oxidase family.</text>
</comment>
<evidence type="ECO:0000259" key="8">
    <source>
        <dbReference type="Pfam" id="PF10590"/>
    </source>
</evidence>
<comment type="caution">
    <text evidence="9">The sequence shown here is derived from an EMBL/GenBank/DDBJ whole genome shotgun (WGS) entry which is preliminary data.</text>
</comment>
<dbReference type="PANTHER" id="PTHR10851:SF0">
    <property type="entry name" value="PYRIDOXINE-5'-PHOSPHATE OXIDASE"/>
    <property type="match status" value="1"/>
</dbReference>
<keyword evidence="10" id="KW-1185">Reference proteome</keyword>
<sequence length="207" mass="22323">MSTLSGDANLSLPEFDAPPPDPLALLRAWIAAAEQRDVREPCAVTLATADSSGAPATRSVMVKAVDERGLVFGSYRTSRKGEHLAANPRAALTFYWRELLQQVNVAGVVETLADDASDVLFSQRPPAAQATTAASRQSRPLASESALRAAAAALLDSGEPVVRPADWVGYRLVPDAIEFWYGSTERLHRRLQYTAAHGAWSAERLQP</sequence>
<evidence type="ECO:0000259" key="7">
    <source>
        <dbReference type="Pfam" id="PF01243"/>
    </source>
</evidence>